<comment type="caution">
    <text evidence="1">The sequence shown here is derived from an EMBL/GenBank/DDBJ whole genome shotgun (WGS) entry which is preliminary data.</text>
</comment>
<evidence type="ECO:0000313" key="1">
    <source>
        <dbReference type="EMBL" id="MFC3688725.1"/>
    </source>
</evidence>
<gene>
    <name evidence="1" type="ORF">ACFOLH_10260</name>
</gene>
<sequence length="180" mass="19443">MPTLFDGEVFVMYGFLYLLPMDAEAELEAGRVGQVNGLVGAAQPERLSIVTGMHTGHVPLRVEALQAAPEPEEGWEDVVEASLTTGAADMYLSAFQDSYPVTLPAAGTYRVRWSARGMEEARQADARDEGGPVVDRYLMQLWPAPLAPDAVLRQTGTASAYWHELAAQARARPAAAVVLD</sequence>
<reference evidence="2" key="1">
    <citation type="journal article" date="2019" name="Int. J. Syst. Evol. Microbiol.">
        <title>The Global Catalogue of Microorganisms (GCM) 10K type strain sequencing project: providing services to taxonomists for standard genome sequencing and annotation.</title>
        <authorList>
            <consortium name="The Broad Institute Genomics Platform"/>
            <consortium name="The Broad Institute Genome Sequencing Center for Infectious Disease"/>
            <person name="Wu L."/>
            <person name="Ma J."/>
        </authorList>
    </citation>
    <scope>NUCLEOTIDE SEQUENCE [LARGE SCALE GENOMIC DNA]</scope>
    <source>
        <strain evidence="2">NCAIM B.02333</strain>
    </source>
</reference>
<keyword evidence="2" id="KW-1185">Reference proteome</keyword>
<dbReference type="EMBL" id="JBHRWW010000006">
    <property type="protein sequence ID" value="MFC3688725.1"/>
    <property type="molecule type" value="Genomic_DNA"/>
</dbReference>
<protein>
    <submittedName>
        <fullName evidence="1">Uncharacterized protein</fullName>
    </submittedName>
</protein>
<proteinExistence type="predicted"/>
<organism evidence="1 2">
    <name type="scientific">Aquipuribacter hungaricus</name>
    <dbReference type="NCBI Taxonomy" id="545624"/>
    <lineage>
        <taxon>Bacteria</taxon>
        <taxon>Bacillati</taxon>
        <taxon>Actinomycetota</taxon>
        <taxon>Actinomycetes</taxon>
        <taxon>Micrococcales</taxon>
        <taxon>Intrasporangiaceae</taxon>
        <taxon>Aquipuribacter</taxon>
    </lineage>
</organism>
<dbReference type="Proteomes" id="UP001595685">
    <property type="component" value="Unassembled WGS sequence"/>
</dbReference>
<dbReference type="RefSeq" id="WP_340290808.1">
    <property type="nucleotide sequence ID" value="NZ_JBBEOI010000023.1"/>
</dbReference>
<name>A0ABV7WG75_9MICO</name>
<evidence type="ECO:0000313" key="2">
    <source>
        <dbReference type="Proteomes" id="UP001595685"/>
    </source>
</evidence>
<accession>A0ABV7WG75</accession>